<name>A0A087ADI5_9BIFI</name>
<keyword evidence="2" id="KW-0472">Membrane</keyword>
<keyword evidence="2" id="KW-1133">Transmembrane helix</keyword>
<feature type="region of interest" description="Disordered" evidence="1">
    <location>
        <begin position="72"/>
        <end position="159"/>
    </location>
</feature>
<feature type="compositionally biased region" description="Polar residues" evidence="1">
    <location>
        <begin position="437"/>
        <end position="461"/>
    </location>
</feature>
<sequence length="461" mass="47895">MADPIKASDLEFPEADSDQHDQEVPQRVDGSTLMFPAVEGEHAGTAVGVNTAAAAATTAAAAEDADTLTAATKPVRGAVPKPPTTLDAATRLFPPIKGDDASTQQDTVLIPPTPPRTTSSHTHPTVEPISFEPLDDEDAKEPETPTVGHHPEHEAQPAANHRRRNIVVVAVVVALAVILGGVFTWRAIAARNNHAAALEACTGKQQTVSATMETLAAQVKDSAEVAVTPDSQVADIATLNTLKSSLSSAQSIAKHADFVETACDASLSAQALRQAAVQLDTLDENARASIDKLKQDAAAVTSSKEKKTRVDLKNELTAAIDEAQDAYDAAEGTLYDETTREALAAAIDEARTTADDPNLTRQAVDDAKKKLEDAVTAMQDAQVEEANAAAAAAAAAAAQQAQQQAQAQQQQQAITPGTVDNGTTTNNVVPNPPNDNAVQNQSNDAGAGTDMSTDTDANPGQ</sequence>
<accession>A0A087ADI5</accession>
<dbReference type="AlphaFoldDB" id="A0A087ADI5"/>
<evidence type="ECO:0000256" key="2">
    <source>
        <dbReference type="SAM" id="Phobius"/>
    </source>
</evidence>
<dbReference type="Gene3D" id="1.20.1270.90">
    <property type="entry name" value="AF1782-like"/>
    <property type="match status" value="1"/>
</dbReference>
<protein>
    <submittedName>
        <fullName evidence="3">Putative peptidase C14, caspase catalytic subunit p20</fullName>
    </submittedName>
</protein>
<dbReference type="RefSeq" id="WP_051921077.1">
    <property type="nucleotide sequence ID" value="NZ_JGYV01000039.1"/>
</dbReference>
<proteinExistence type="predicted"/>
<dbReference type="STRING" id="1688.BCUN_2238"/>
<feature type="region of interest" description="Disordered" evidence="1">
    <location>
        <begin position="408"/>
        <end position="461"/>
    </location>
</feature>
<organism evidence="3 4">
    <name type="scientific">Bifidobacterium cuniculi</name>
    <dbReference type="NCBI Taxonomy" id="1688"/>
    <lineage>
        <taxon>Bacteria</taxon>
        <taxon>Bacillati</taxon>
        <taxon>Actinomycetota</taxon>
        <taxon>Actinomycetes</taxon>
        <taxon>Bifidobacteriales</taxon>
        <taxon>Bifidobacteriaceae</taxon>
        <taxon>Bifidobacterium</taxon>
    </lineage>
</organism>
<reference evidence="3 4" key="1">
    <citation type="submission" date="2014-03" db="EMBL/GenBank/DDBJ databases">
        <title>Genomics of Bifidobacteria.</title>
        <authorList>
            <person name="Ventura M."/>
            <person name="Milani C."/>
            <person name="Lugli G.A."/>
        </authorList>
    </citation>
    <scope>NUCLEOTIDE SEQUENCE [LARGE SCALE GENOMIC DNA]</scope>
    <source>
        <strain evidence="3 4">LMG 10738</strain>
    </source>
</reference>
<feature type="transmembrane region" description="Helical" evidence="2">
    <location>
        <begin position="166"/>
        <end position="185"/>
    </location>
</feature>
<dbReference type="Proteomes" id="UP000029067">
    <property type="component" value="Unassembled WGS sequence"/>
</dbReference>
<feature type="compositionally biased region" description="Low complexity" evidence="1">
    <location>
        <begin position="116"/>
        <end position="125"/>
    </location>
</feature>
<evidence type="ECO:0000313" key="4">
    <source>
        <dbReference type="Proteomes" id="UP000029067"/>
    </source>
</evidence>
<dbReference type="eggNOG" id="ENOG502ZIJN">
    <property type="taxonomic scope" value="Bacteria"/>
</dbReference>
<keyword evidence="4" id="KW-1185">Reference proteome</keyword>
<feature type="compositionally biased region" description="Low complexity" evidence="1">
    <location>
        <begin position="408"/>
        <end position="429"/>
    </location>
</feature>
<feature type="region of interest" description="Disordered" evidence="1">
    <location>
        <begin position="1"/>
        <end position="24"/>
    </location>
</feature>
<keyword evidence="2" id="KW-0812">Transmembrane</keyword>
<evidence type="ECO:0000256" key="1">
    <source>
        <dbReference type="SAM" id="MobiDB-lite"/>
    </source>
</evidence>
<dbReference type="EMBL" id="JGYV01000039">
    <property type="protein sequence ID" value="KFI56835.1"/>
    <property type="molecule type" value="Genomic_DNA"/>
</dbReference>
<gene>
    <name evidence="3" type="ORF">BCUN_2238</name>
</gene>
<evidence type="ECO:0000313" key="3">
    <source>
        <dbReference type="EMBL" id="KFI56835.1"/>
    </source>
</evidence>
<comment type="caution">
    <text evidence="3">The sequence shown here is derived from an EMBL/GenBank/DDBJ whole genome shotgun (WGS) entry which is preliminary data.</text>
</comment>